<dbReference type="RefSeq" id="WP_250199241.1">
    <property type="nucleotide sequence ID" value="NZ_CP097636.1"/>
</dbReference>
<proteinExistence type="predicted"/>
<organism evidence="2 3">
    <name type="scientific">Aquincola tertiaricarbonis</name>
    <dbReference type="NCBI Taxonomy" id="391953"/>
    <lineage>
        <taxon>Bacteria</taxon>
        <taxon>Pseudomonadati</taxon>
        <taxon>Pseudomonadota</taxon>
        <taxon>Betaproteobacteria</taxon>
        <taxon>Burkholderiales</taxon>
        <taxon>Sphaerotilaceae</taxon>
        <taxon>Aquincola</taxon>
    </lineage>
</organism>
<feature type="region of interest" description="Disordered" evidence="1">
    <location>
        <begin position="1"/>
        <end position="27"/>
    </location>
</feature>
<evidence type="ECO:0000313" key="2">
    <source>
        <dbReference type="EMBL" id="URI11043.1"/>
    </source>
</evidence>
<protein>
    <submittedName>
        <fullName evidence="2">Uncharacterized protein</fullName>
    </submittedName>
</protein>
<sequence length="96" mass="10243">MSRIDSNGEGTAFARSTGLPSHMGKATAELKTKVPECVKDEFAMLAHGMGLNESELLRSLVMVRLYGVEKTARMHSDQLRLAAGLSPEQAPTGVVG</sequence>
<accession>A0ABY4SGY3</accession>
<gene>
    <name evidence="2" type="ORF">MW290_18920</name>
</gene>
<keyword evidence="3" id="KW-1185">Reference proteome</keyword>
<name>A0ABY4SGY3_AQUTE</name>
<evidence type="ECO:0000313" key="3">
    <source>
        <dbReference type="Proteomes" id="UP001056201"/>
    </source>
</evidence>
<reference evidence="2" key="1">
    <citation type="submission" date="2022-05" db="EMBL/GenBank/DDBJ databases">
        <title>An RpoN-dependent PEP-CTERM gene is involved in floc formation of an Aquincola tertiaricarbonis strain.</title>
        <authorList>
            <person name="Qiu D."/>
            <person name="Xia M."/>
        </authorList>
    </citation>
    <scope>NUCLEOTIDE SEQUENCE</scope>
    <source>
        <strain evidence="2">RN12</strain>
    </source>
</reference>
<dbReference type="EMBL" id="CP097636">
    <property type="protein sequence ID" value="URI11043.1"/>
    <property type="molecule type" value="Genomic_DNA"/>
</dbReference>
<evidence type="ECO:0000256" key="1">
    <source>
        <dbReference type="SAM" id="MobiDB-lite"/>
    </source>
</evidence>
<dbReference type="Proteomes" id="UP001056201">
    <property type="component" value="Chromosome 2"/>
</dbReference>